<feature type="domain" description="Transcription regulator PadR N-terminal" evidence="1">
    <location>
        <begin position="18"/>
        <end position="89"/>
    </location>
</feature>
<comment type="caution">
    <text evidence="2">The sequence shown here is derived from an EMBL/GenBank/DDBJ whole genome shotgun (WGS) entry which is preliminary data.</text>
</comment>
<evidence type="ECO:0000313" key="3">
    <source>
        <dbReference type="Proteomes" id="UP001610063"/>
    </source>
</evidence>
<evidence type="ECO:0000313" key="2">
    <source>
        <dbReference type="EMBL" id="MFH6982304.1"/>
    </source>
</evidence>
<keyword evidence="3" id="KW-1185">Reference proteome</keyword>
<proteinExistence type="predicted"/>
<sequence length="113" mass="12858">MKGTNLGEFEELLLLIVLILEDQAYVLKIQEEIRNQVQRDTSMGALHASLTRLEEKGFLSSEMTGATAERGGRRKRIYQLSSDGKIVLNQVRTQRESLWQQAPKFSLDTYGTI</sequence>
<evidence type="ECO:0000259" key="1">
    <source>
        <dbReference type="Pfam" id="PF03551"/>
    </source>
</evidence>
<dbReference type="InterPro" id="IPR052509">
    <property type="entry name" value="Metal_resp_DNA-bind_regulator"/>
</dbReference>
<dbReference type="Gene3D" id="1.10.10.10">
    <property type="entry name" value="Winged helix-like DNA-binding domain superfamily/Winged helix DNA-binding domain"/>
    <property type="match status" value="1"/>
</dbReference>
<dbReference type="PANTHER" id="PTHR33169">
    <property type="entry name" value="PADR-FAMILY TRANSCRIPTIONAL REGULATOR"/>
    <property type="match status" value="1"/>
</dbReference>
<dbReference type="SUPFAM" id="SSF46785">
    <property type="entry name" value="Winged helix' DNA-binding domain"/>
    <property type="match status" value="1"/>
</dbReference>
<protein>
    <submittedName>
        <fullName evidence="2">PadR family transcriptional regulator</fullName>
    </submittedName>
</protein>
<dbReference type="InterPro" id="IPR036390">
    <property type="entry name" value="WH_DNA-bd_sf"/>
</dbReference>
<gene>
    <name evidence="2" type="ORF">ACHKAR_02585</name>
</gene>
<dbReference type="Pfam" id="PF03551">
    <property type="entry name" value="PadR"/>
    <property type="match status" value="1"/>
</dbReference>
<dbReference type="InterPro" id="IPR005149">
    <property type="entry name" value="Tscrpt_reg_PadR_N"/>
</dbReference>
<dbReference type="InterPro" id="IPR036388">
    <property type="entry name" value="WH-like_DNA-bd_sf"/>
</dbReference>
<dbReference type="PANTHER" id="PTHR33169:SF14">
    <property type="entry name" value="TRANSCRIPTIONAL REGULATOR RV3488"/>
    <property type="match status" value="1"/>
</dbReference>
<dbReference type="RefSeq" id="WP_159579989.1">
    <property type="nucleotide sequence ID" value="NZ_JBIPKE010000011.1"/>
</dbReference>
<name>A0ABW7N3Z7_9BACT</name>
<organism evidence="2 3">
    <name type="scientific">Marinoscillum luteum</name>
    <dbReference type="NCBI Taxonomy" id="861051"/>
    <lineage>
        <taxon>Bacteria</taxon>
        <taxon>Pseudomonadati</taxon>
        <taxon>Bacteroidota</taxon>
        <taxon>Cytophagia</taxon>
        <taxon>Cytophagales</taxon>
        <taxon>Reichenbachiellaceae</taxon>
        <taxon>Marinoscillum</taxon>
    </lineage>
</organism>
<dbReference type="EMBL" id="JBIPKE010000011">
    <property type="protein sequence ID" value="MFH6982304.1"/>
    <property type="molecule type" value="Genomic_DNA"/>
</dbReference>
<accession>A0ABW7N3Z7</accession>
<dbReference type="Proteomes" id="UP001610063">
    <property type="component" value="Unassembled WGS sequence"/>
</dbReference>
<reference evidence="2 3" key="1">
    <citation type="journal article" date="2013" name="Int. J. Syst. Evol. Microbiol.">
        <title>Marinoscillum luteum sp. nov., isolated from marine sediment.</title>
        <authorList>
            <person name="Cha I.T."/>
            <person name="Park S.J."/>
            <person name="Kim S.J."/>
            <person name="Kim J.G."/>
            <person name="Jung M.Y."/>
            <person name="Shin K.S."/>
            <person name="Kwon K.K."/>
            <person name="Yang S.H."/>
            <person name="Seo Y.S."/>
            <person name="Rhee S.K."/>
        </authorList>
    </citation>
    <scope>NUCLEOTIDE SEQUENCE [LARGE SCALE GENOMIC DNA]</scope>
    <source>
        <strain evidence="2 3">KCTC 23939</strain>
    </source>
</reference>